<feature type="domain" description="DDE" evidence="1">
    <location>
        <begin position="26"/>
        <end position="67"/>
    </location>
</feature>
<dbReference type="EMBL" id="CP034186">
    <property type="protein sequence ID" value="AZI45118.1"/>
    <property type="molecule type" value="Genomic_DNA"/>
</dbReference>
<gene>
    <name evidence="2" type="ORF">EHF33_18115</name>
</gene>
<name>A0A3G8YIK9_9DEIO</name>
<dbReference type="Pfam" id="PF13610">
    <property type="entry name" value="DDE_Tnp_IS240"/>
    <property type="match status" value="1"/>
</dbReference>
<dbReference type="Proteomes" id="UP000276417">
    <property type="component" value="Plasmid unnamed2"/>
</dbReference>
<evidence type="ECO:0000313" key="3">
    <source>
        <dbReference type="Proteomes" id="UP000276417"/>
    </source>
</evidence>
<keyword evidence="3" id="KW-1185">Reference proteome</keyword>
<dbReference type="KEGG" id="dph:EHF33_18115"/>
<reference evidence="2 3" key="1">
    <citation type="submission" date="2018-11" db="EMBL/GenBank/DDBJ databases">
        <title>Deinococcus shelandsis sp. nov., isolated from South Shetland Islands soil of Antarctica.</title>
        <authorList>
            <person name="Tian J."/>
        </authorList>
    </citation>
    <scope>NUCLEOTIDE SEQUENCE [LARGE SCALE GENOMIC DNA]</scope>
    <source>
        <strain evidence="2 3">S14-83T</strain>
        <plasmid evidence="2 3">unnamed2</plasmid>
    </source>
</reference>
<sequence>MPIPLPIIGHAVWLYHRSALSYRDVEKVLWLWKAVDDQSAALDVLLQRHRDSSAATLFFRILLGEYDLPETGPPTLSYLSVPADTS</sequence>
<evidence type="ECO:0000313" key="2">
    <source>
        <dbReference type="EMBL" id="AZI45118.1"/>
    </source>
</evidence>
<dbReference type="InterPro" id="IPR032874">
    <property type="entry name" value="DDE_dom"/>
</dbReference>
<protein>
    <submittedName>
        <fullName evidence="2">DDE domain-containing protein</fullName>
    </submittedName>
</protein>
<dbReference type="OrthoDB" id="59951at2"/>
<evidence type="ECO:0000259" key="1">
    <source>
        <dbReference type="Pfam" id="PF13610"/>
    </source>
</evidence>
<keyword evidence="2" id="KW-0614">Plasmid</keyword>
<accession>A0A3G8YIK9</accession>
<geneLocation type="plasmid" evidence="2 3">
    <name>unnamed2</name>
</geneLocation>
<proteinExistence type="predicted"/>
<organism evidence="2 3">
    <name type="scientific">Deinococcus psychrotolerans</name>
    <dbReference type="NCBI Taxonomy" id="2489213"/>
    <lineage>
        <taxon>Bacteria</taxon>
        <taxon>Thermotogati</taxon>
        <taxon>Deinococcota</taxon>
        <taxon>Deinococci</taxon>
        <taxon>Deinococcales</taxon>
        <taxon>Deinococcaceae</taxon>
        <taxon>Deinococcus</taxon>
    </lineage>
</organism>
<dbReference type="AlphaFoldDB" id="A0A3G8YIK9"/>